<evidence type="ECO:0000259" key="10">
    <source>
        <dbReference type="Pfam" id="PF00696"/>
    </source>
</evidence>
<keyword evidence="3 9" id="KW-0028">Amino-acid biosynthesis</keyword>
<dbReference type="EMBL" id="PYLO01000001">
    <property type="protein sequence ID" value="PST38939.1"/>
    <property type="molecule type" value="Genomic_DNA"/>
</dbReference>
<feature type="site" description="Transition state stabilizer" evidence="9">
    <location>
        <position position="247"/>
    </location>
</feature>
<comment type="subcellular location">
    <subcellularLocation>
        <location evidence="9">Cytoplasm</location>
    </subcellularLocation>
</comment>
<evidence type="ECO:0000313" key="12">
    <source>
        <dbReference type="Proteomes" id="UP000241048"/>
    </source>
</evidence>
<dbReference type="InterPro" id="IPR004662">
    <property type="entry name" value="AcgluKinase_fam"/>
</dbReference>
<keyword evidence="2 9" id="KW-0055">Arginine biosynthesis</keyword>
<comment type="similarity">
    <text evidence="9">Belongs to the acetylglutamate kinase family. ArgB subfamily.</text>
</comment>
<dbReference type="PANTHER" id="PTHR23342:SF0">
    <property type="entry name" value="N-ACETYLGLUTAMATE SYNTHASE, MITOCHONDRIAL"/>
    <property type="match status" value="1"/>
</dbReference>
<comment type="caution">
    <text evidence="11">The sequence shown here is derived from an EMBL/GenBank/DDBJ whole genome shotgun (WGS) entry which is preliminary data.</text>
</comment>
<evidence type="ECO:0000256" key="7">
    <source>
        <dbReference type="ARBA" id="ARBA00022840"/>
    </source>
</evidence>
<evidence type="ECO:0000313" key="11">
    <source>
        <dbReference type="EMBL" id="PST38939.1"/>
    </source>
</evidence>
<dbReference type="EC" id="2.7.2.8" evidence="9"/>
<evidence type="ECO:0000256" key="9">
    <source>
        <dbReference type="HAMAP-Rule" id="MF_00082"/>
    </source>
</evidence>
<dbReference type="CDD" id="cd04250">
    <property type="entry name" value="AAK_NAGK-C"/>
    <property type="match status" value="1"/>
</dbReference>
<comment type="function">
    <text evidence="9">Catalyzes the ATP-dependent phosphorylation of N-acetyl-L-glutamate.</text>
</comment>
<evidence type="ECO:0000256" key="3">
    <source>
        <dbReference type="ARBA" id="ARBA00022605"/>
    </source>
</evidence>
<evidence type="ECO:0000256" key="5">
    <source>
        <dbReference type="ARBA" id="ARBA00022741"/>
    </source>
</evidence>
<dbReference type="UniPathway" id="UPA00068">
    <property type="reaction ID" value="UER00107"/>
</dbReference>
<dbReference type="InterPro" id="IPR036393">
    <property type="entry name" value="AceGlu_kinase-like_sf"/>
</dbReference>
<dbReference type="GO" id="GO:0005524">
    <property type="term" value="F:ATP binding"/>
    <property type="evidence" value="ECO:0007669"/>
    <property type="project" value="UniProtKB-UniRule"/>
</dbReference>
<keyword evidence="12" id="KW-1185">Reference proteome</keyword>
<dbReference type="Proteomes" id="UP000241048">
    <property type="component" value="Unassembled WGS sequence"/>
</dbReference>
<dbReference type="AlphaFoldDB" id="A0A2T3FUK7"/>
<keyword evidence="6 9" id="KW-0418">Kinase</keyword>
<evidence type="ECO:0000256" key="1">
    <source>
        <dbReference type="ARBA" id="ARBA00004828"/>
    </source>
</evidence>
<reference evidence="11 12" key="1">
    <citation type="submission" date="2018-03" db="EMBL/GenBank/DDBJ databases">
        <title>Lachnoclostridium SNUG30386 gen.nov., sp.nov., isolated from human faeces.</title>
        <authorList>
            <person name="Seo B."/>
            <person name="Jeon K."/>
            <person name="Ko G."/>
        </authorList>
    </citation>
    <scope>NUCLEOTIDE SEQUENCE [LARGE SCALE GENOMIC DNA]</scope>
    <source>
        <strain evidence="11 12">SNUG30386</strain>
    </source>
</reference>
<protein>
    <recommendedName>
        <fullName evidence="9">Acetylglutamate kinase</fullName>
        <ecNumber evidence="9">2.7.2.8</ecNumber>
    </recommendedName>
    <alternativeName>
        <fullName evidence="9">N-acetyl-L-glutamate 5-phosphotransferase</fullName>
    </alternativeName>
    <alternativeName>
        <fullName evidence="9">NAG kinase</fullName>
        <shortName evidence="9">NAGK</shortName>
    </alternativeName>
</protein>
<sequence length="288" mass="30875">MKTGSKMSAEVLVEALPYIQEYAGKIIVVKYGGNAMINEDLKQAVIEDIVLLNLVGIKVVLVHGGGPEISEMLKKTGKESKFVKGLRYTDRETMDIVQMILCGKVNKNLVSLFEKAGGHAVGLGGMDGGLFKAIQLVDPDGTEYGYVGDIKEVNEKVVLDVLNEGFIPVVSSVAAGMDEETNYNINADTAAEKLAVALKAKKLILLTDVCGLMRDPKDDSTLIPRLKVSEVPALIKEGVISGGMIPKVDCCVEAVRQGVERANIQDGRVPHSILVELLSDDGVGTMFS</sequence>
<comment type="pathway">
    <text evidence="1 9">Amino-acid biosynthesis; L-arginine biosynthesis; N(2)-acetyl-L-ornithine from L-glutamate: step 2/4.</text>
</comment>
<dbReference type="InterPro" id="IPR001048">
    <property type="entry name" value="Asp/Glu/Uridylate_kinase"/>
</dbReference>
<organism evidence="11 12">
    <name type="scientific">Clostridium fessum</name>
    <dbReference type="NCBI Taxonomy" id="2126740"/>
    <lineage>
        <taxon>Bacteria</taxon>
        <taxon>Bacillati</taxon>
        <taxon>Bacillota</taxon>
        <taxon>Clostridia</taxon>
        <taxon>Eubacteriales</taxon>
        <taxon>Clostridiaceae</taxon>
        <taxon>Clostridium</taxon>
    </lineage>
</organism>
<dbReference type="InterPro" id="IPR037528">
    <property type="entry name" value="ArgB"/>
</dbReference>
<feature type="binding site" evidence="9">
    <location>
        <begin position="65"/>
        <end position="66"/>
    </location>
    <ligand>
        <name>substrate</name>
    </ligand>
</feature>
<evidence type="ECO:0000256" key="8">
    <source>
        <dbReference type="ARBA" id="ARBA00048141"/>
    </source>
</evidence>
<dbReference type="PANTHER" id="PTHR23342">
    <property type="entry name" value="N-ACETYLGLUTAMATE SYNTHASE"/>
    <property type="match status" value="1"/>
</dbReference>
<dbReference type="Pfam" id="PF00696">
    <property type="entry name" value="AA_kinase"/>
    <property type="match status" value="1"/>
</dbReference>
<feature type="domain" description="Aspartate/glutamate/uridylate kinase" evidence="10">
    <location>
        <begin position="25"/>
        <end position="262"/>
    </location>
</feature>
<dbReference type="Gene3D" id="3.40.1160.10">
    <property type="entry name" value="Acetylglutamate kinase-like"/>
    <property type="match status" value="1"/>
</dbReference>
<keyword evidence="4 9" id="KW-0808">Transferase</keyword>
<proteinExistence type="inferred from homology"/>
<evidence type="ECO:0000256" key="2">
    <source>
        <dbReference type="ARBA" id="ARBA00022571"/>
    </source>
</evidence>
<comment type="catalytic activity">
    <reaction evidence="8 9">
        <text>N-acetyl-L-glutamate + ATP = N-acetyl-L-glutamyl 5-phosphate + ADP</text>
        <dbReference type="Rhea" id="RHEA:14629"/>
        <dbReference type="ChEBI" id="CHEBI:30616"/>
        <dbReference type="ChEBI" id="CHEBI:44337"/>
        <dbReference type="ChEBI" id="CHEBI:57936"/>
        <dbReference type="ChEBI" id="CHEBI:456216"/>
        <dbReference type="EC" id="2.7.2.8"/>
    </reaction>
</comment>
<dbReference type="PIRSF" id="PIRSF000728">
    <property type="entry name" value="NAGK"/>
    <property type="match status" value="1"/>
</dbReference>
<dbReference type="HAMAP" id="MF_00082">
    <property type="entry name" value="ArgB"/>
    <property type="match status" value="1"/>
</dbReference>
<dbReference type="GO" id="GO:0005737">
    <property type="term" value="C:cytoplasm"/>
    <property type="evidence" value="ECO:0007669"/>
    <property type="project" value="UniProtKB-SubCell"/>
</dbReference>
<evidence type="ECO:0000256" key="4">
    <source>
        <dbReference type="ARBA" id="ARBA00022679"/>
    </source>
</evidence>
<keyword evidence="5 9" id="KW-0547">Nucleotide-binding</keyword>
<dbReference type="FunFam" id="3.40.1160.10:FF:000004">
    <property type="entry name" value="Acetylglutamate kinase"/>
    <property type="match status" value="1"/>
</dbReference>
<dbReference type="NCBIfam" id="TIGR00761">
    <property type="entry name" value="argB"/>
    <property type="match status" value="1"/>
</dbReference>
<evidence type="ECO:0000256" key="6">
    <source>
        <dbReference type="ARBA" id="ARBA00022777"/>
    </source>
</evidence>
<feature type="binding site" evidence="9">
    <location>
        <position position="87"/>
    </location>
    <ligand>
        <name>substrate</name>
    </ligand>
</feature>
<dbReference type="SUPFAM" id="SSF53633">
    <property type="entry name" value="Carbamate kinase-like"/>
    <property type="match status" value="1"/>
</dbReference>
<dbReference type="InterPro" id="IPR001057">
    <property type="entry name" value="Glu/AcGlu_kinase"/>
</dbReference>
<keyword evidence="9" id="KW-0963">Cytoplasm</keyword>
<feature type="site" description="Transition state stabilizer" evidence="9">
    <location>
        <position position="30"/>
    </location>
</feature>
<feature type="binding site" evidence="9">
    <location>
        <position position="184"/>
    </location>
    <ligand>
        <name>substrate</name>
    </ligand>
</feature>
<name>A0A2T3FUK7_9CLOT</name>
<dbReference type="RefSeq" id="WP_107000103.1">
    <property type="nucleotide sequence ID" value="NZ_DBFBUD010000061.1"/>
</dbReference>
<dbReference type="GO" id="GO:0003991">
    <property type="term" value="F:acetylglutamate kinase activity"/>
    <property type="evidence" value="ECO:0007669"/>
    <property type="project" value="UniProtKB-UniRule"/>
</dbReference>
<keyword evidence="7 9" id="KW-0067">ATP-binding</keyword>
<accession>A0A2T3FUK7</accession>
<gene>
    <name evidence="9 11" type="primary">argB</name>
    <name evidence="11" type="ORF">C7U56_03180</name>
</gene>
<dbReference type="GO" id="GO:0042450">
    <property type="term" value="P:L-arginine biosynthetic process via ornithine"/>
    <property type="evidence" value="ECO:0007669"/>
    <property type="project" value="UniProtKB-UniRule"/>
</dbReference>
<dbReference type="PRINTS" id="PR00474">
    <property type="entry name" value="GLU5KINASE"/>
</dbReference>
<dbReference type="InterPro" id="IPR041727">
    <property type="entry name" value="NAGK-C"/>
</dbReference>